<comment type="catalytic activity">
    <reaction evidence="1">
        <text>Thiol-dependent hydrolysis of ester, thioester, amide, peptide and isopeptide bonds formed by the C-terminal Gly of ubiquitin (a 76-residue protein attached to proteins as an intracellular targeting signal).</text>
        <dbReference type="EC" id="3.4.19.12"/>
    </reaction>
</comment>
<keyword evidence="7" id="KW-0645">Protease</keyword>
<dbReference type="InterPro" id="IPR036859">
    <property type="entry name" value="CAP-Gly_dom_sf"/>
</dbReference>
<feature type="compositionally biased region" description="Low complexity" evidence="13">
    <location>
        <begin position="554"/>
        <end position="573"/>
    </location>
</feature>
<dbReference type="Pfam" id="PF01302">
    <property type="entry name" value="CAP_GLY"/>
    <property type="match status" value="2"/>
</dbReference>
<dbReference type="GO" id="GO:0004843">
    <property type="term" value="F:cysteine-type deubiquitinase activity"/>
    <property type="evidence" value="ECO:0007669"/>
    <property type="project" value="UniProtKB-EC"/>
</dbReference>
<reference evidence="15 16" key="1">
    <citation type="submission" date="2018-08" db="EMBL/GenBank/DDBJ databases">
        <authorList>
            <person name="Laetsch R D."/>
            <person name="Stevens L."/>
            <person name="Kumar S."/>
            <person name="Blaxter L. M."/>
        </authorList>
    </citation>
    <scope>NUCLEOTIDE SEQUENCE [LARGE SCALE GENOMIC DNA]</scope>
</reference>
<proteinExistence type="inferred from homology"/>
<evidence type="ECO:0000313" key="16">
    <source>
        <dbReference type="Proteomes" id="UP000277928"/>
    </source>
</evidence>
<evidence type="ECO:0000256" key="5">
    <source>
        <dbReference type="ARBA" id="ARBA00012759"/>
    </source>
</evidence>
<keyword evidence="11" id="KW-0788">Thiol protease</keyword>
<sequence>MQGSIRRFCEQLRNTELLSPSGALHHPTGLTAEPKIPFGDLLKKPLSLPTIWQDDHSRIIPKVMANDITGHRALTTSLVTSLLLENCDGKMYDRREKRFSAKIKIERGHLLRSATEGDLALQHFNDMHNEIRNSTNRDILFMKCLEFTDVYLRVSTAKVALLTDFETSLLKAVSDIEIRFRFHQYSDLFNFVSQLSVGDRVIVQLKPGTSERRANEGCFKPGWVEWFGEPAPDSGFLFGIRLDSAVGNMDGFFRGRRLFVAPHNGAVLVSGDRLRNPRNASILDEDPTFSVYNFPPHLDNYPNDYSLLRRREREAQSIPVSAPATQSDGIVSTTRLESHGSGSNISFNRPVVREIPIQILPATGSHSQMQQSNCPASSASSAISRFPVNDGTDDGCAKLVVNHEVQEQVDINNKILSKKPIYVNVVSGTSFLKDSSGNLSGAKSSKLPVAAETVRLKSNDGGLMEGDRVVWFDALGIPRRGTARWIGYLRGHTNIYVGVDFDEAIGGGTGYFECVELFRCAPNHAGLLPLSVCMKEADMDDEEKNTLDTGRILQSSSEPQQQLQQSLPSPIQVQKDRPSLQEESLTNEKENKEISEFSYFTVGSCVEVFYRNELRCGVVKWIANNSELRSNPLVAVEIEGDLPYDWRTVDKVQLEDAHKAGVFANASPDSSPIAFVPYSSLRSDDRFVLCDVPEGNNNCETKTMMSSNFGSLDSGVEVRPCLPVKNIEHLLGRMKGIQGFRNSCYLDTALYAMFSQCSAFDSILESKSETNANSVHTEVTDILKTEIVYPLRRFHFVRADHVLKLRRLLEVLLPKMKGLTTDEKDPEELLNALFNTVLQVEPFLIMRNITDGKTNSAYICPLITEELWSEDQRRLISVQALLERSLFASNIQFSCEPKVLILQLPRYGQQKVFDKIFPPQEVDITHLIYEGELFLYFK</sequence>
<dbReference type="GO" id="GO:0046872">
    <property type="term" value="F:metal ion binding"/>
    <property type="evidence" value="ECO:0007669"/>
    <property type="project" value="UniProtKB-KW"/>
</dbReference>
<dbReference type="Gene3D" id="3.90.70.10">
    <property type="entry name" value="Cysteine proteinases"/>
    <property type="match status" value="1"/>
</dbReference>
<comment type="similarity">
    <text evidence="4">Belongs to the peptidase C19 family.</text>
</comment>
<dbReference type="PROSITE" id="PS50245">
    <property type="entry name" value="CAP_GLY_2"/>
    <property type="match status" value="1"/>
</dbReference>
<dbReference type="GO" id="GO:0005813">
    <property type="term" value="C:centrosome"/>
    <property type="evidence" value="ECO:0007669"/>
    <property type="project" value="UniProtKB-SubCell"/>
</dbReference>
<comment type="subcellular location">
    <subcellularLocation>
        <location evidence="2">Cytoplasm</location>
        <location evidence="2">Cytoskeleton</location>
        <location evidence="2">Microtubule organizing center</location>
        <location evidence="2">Centrosome</location>
    </subcellularLocation>
    <subcellularLocation>
        <location evidence="3">Cytoplasm</location>
        <location evidence="3">Perinuclear region</location>
    </subcellularLocation>
</comment>
<dbReference type="OMA" id="CIEMSHY"/>
<dbReference type="AlphaFoldDB" id="A0A3P6TBF1"/>
<dbReference type="Gene3D" id="2.30.30.190">
    <property type="entry name" value="CAP Gly-rich-like domain"/>
    <property type="match status" value="2"/>
</dbReference>
<evidence type="ECO:0000256" key="8">
    <source>
        <dbReference type="ARBA" id="ARBA00022723"/>
    </source>
</evidence>
<keyword evidence="16" id="KW-1185">Reference proteome</keyword>
<keyword evidence="9" id="KW-0833">Ubl conjugation pathway</keyword>
<keyword evidence="12" id="KW-0862">Zinc</keyword>
<dbReference type="Proteomes" id="UP000277928">
    <property type="component" value="Unassembled WGS sequence"/>
</dbReference>
<evidence type="ECO:0000256" key="1">
    <source>
        <dbReference type="ARBA" id="ARBA00000707"/>
    </source>
</evidence>
<feature type="compositionally biased region" description="Basic and acidic residues" evidence="13">
    <location>
        <begin position="574"/>
        <end position="588"/>
    </location>
</feature>
<evidence type="ECO:0000256" key="6">
    <source>
        <dbReference type="ARBA" id="ARBA00022490"/>
    </source>
</evidence>
<evidence type="ECO:0000256" key="9">
    <source>
        <dbReference type="ARBA" id="ARBA00022786"/>
    </source>
</evidence>
<feature type="region of interest" description="Disordered" evidence="13">
    <location>
        <begin position="554"/>
        <end position="588"/>
    </location>
</feature>
<evidence type="ECO:0000256" key="12">
    <source>
        <dbReference type="ARBA" id="ARBA00022833"/>
    </source>
</evidence>
<evidence type="ECO:0000256" key="7">
    <source>
        <dbReference type="ARBA" id="ARBA00022670"/>
    </source>
</evidence>
<keyword evidence="8" id="KW-0479">Metal-binding</keyword>
<name>A0A3P6TBF1_LITSI</name>
<keyword evidence="6" id="KW-0963">Cytoplasm</keyword>
<evidence type="ECO:0000259" key="14">
    <source>
        <dbReference type="PROSITE" id="PS50245"/>
    </source>
</evidence>
<dbReference type="SUPFAM" id="SSF74924">
    <property type="entry name" value="Cap-Gly domain"/>
    <property type="match status" value="2"/>
</dbReference>
<dbReference type="SMART" id="SM01052">
    <property type="entry name" value="CAP_GLY"/>
    <property type="match status" value="2"/>
</dbReference>
<gene>
    <name evidence="15" type="ORF">NLS_LOCUS7148</name>
</gene>
<dbReference type="EC" id="3.4.19.12" evidence="5"/>
<protein>
    <recommendedName>
        <fullName evidence="5">ubiquitinyl hydrolase 1</fullName>
        <ecNumber evidence="5">3.4.19.12</ecNumber>
    </recommendedName>
</protein>
<dbReference type="SUPFAM" id="SSF54001">
    <property type="entry name" value="Cysteine proteinases"/>
    <property type="match status" value="1"/>
</dbReference>
<evidence type="ECO:0000256" key="13">
    <source>
        <dbReference type="SAM" id="MobiDB-lite"/>
    </source>
</evidence>
<organism evidence="15 16">
    <name type="scientific">Litomosoides sigmodontis</name>
    <name type="common">Filarial nematode worm</name>
    <dbReference type="NCBI Taxonomy" id="42156"/>
    <lineage>
        <taxon>Eukaryota</taxon>
        <taxon>Metazoa</taxon>
        <taxon>Ecdysozoa</taxon>
        <taxon>Nematoda</taxon>
        <taxon>Chromadorea</taxon>
        <taxon>Rhabditida</taxon>
        <taxon>Spirurina</taxon>
        <taxon>Spiruromorpha</taxon>
        <taxon>Filarioidea</taxon>
        <taxon>Onchocercidae</taxon>
        <taxon>Litomosoides</taxon>
    </lineage>
</organism>
<evidence type="ECO:0000256" key="11">
    <source>
        <dbReference type="ARBA" id="ARBA00022807"/>
    </source>
</evidence>
<dbReference type="GO" id="GO:0006508">
    <property type="term" value="P:proteolysis"/>
    <property type="evidence" value="ECO:0007669"/>
    <property type="project" value="UniProtKB-KW"/>
</dbReference>
<dbReference type="PANTHER" id="PTHR11830">
    <property type="entry name" value="40S RIBOSOMAL PROTEIN S3A"/>
    <property type="match status" value="1"/>
</dbReference>
<evidence type="ECO:0000256" key="10">
    <source>
        <dbReference type="ARBA" id="ARBA00022801"/>
    </source>
</evidence>
<evidence type="ECO:0000313" key="15">
    <source>
        <dbReference type="EMBL" id="VDK85482.1"/>
    </source>
</evidence>
<dbReference type="OrthoDB" id="6287070at2759"/>
<dbReference type="STRING" id="42156.A0A3P6TBF1"/>
<accession>A0A3P6TBF1</accession>
<evidence type="ECO:0000256" key="2">
    <source>
        <dbReference type="ARBA" id="ARBA00004300"/>
    </source>
</evidence>
<evidence type="ECO:0000256" key="4">
    <source>
        <dbReference type="ARBA" id="ARBA00009085"/>
    </source>
</evidence>
<feature type="domain" description="CAP-Gly" evidence="14">
    <location>
        <begin position="228"/>
        <end position="275"/>
    </location>
</feature>
<keyword evidence="10" id="KW-0378">Hydrolase</keyword>
<dbReference type="InterPro" id="IPR000938">
    <property type="entry name" value="CAP-Gly_domain"/>
</dbReference>
<evidence type="ECO:0000256" key="3">
    <source>
        <dbReference type="ARBA" id="ARBA00004556"/>
    </source>
</evidence>
<dbReference type="InterPro" id="IPR038765">
    <property type="entry name" value="Papain-like_cys_pep_sf"/>
</dbReference>
<dbReference type="GO" id="GO:0048471">
    <property type="term" value="C:perinuclear region of cytoplasm"/>
    <property type="evidence" value="ECO:0007669"/>
    <property type="project" value="UniProtKB-SubCell"/>
</dbReference>
<dbReference type="EMBL" id="UYRX01000698">
    <property type="protein sequence ID" value="VDK85482.1"/>
    <property type="molecule type" value="Genomic_DNA"/>
</dbReference>